<dbReference type="SUPFAM" id="SSF101941">
    <property type="entry name" value="NAC domain"/>
    <property type="match status" value="1"/>
</dbReference>
<reference evidence="7" key="1">
    <citation type="journal article" date="1997" name="Nucleic Acids Res.">
        <title>tRNAscan-SE: a program for improved detection of transfer RNA genes in genomic sequence.</title>
        <authorList>
            <person name="Lowe T.M."/>
            <person name="Eddy S.R."/>
        </authorList>
    </citation>
    <scope>NUCLEOTIDE SEQUENCE [LARGE SCALE GENOMIC DNA]</scope>
    <source>
        <strain evidence="7">r\DH55</strain>
    </source>
</reference>
<evidence type="ECO:0000313" key="8">
    <source>
        <dbReference type="RefSeq" id="XP_010423012.1"/>
    </source>
</evidence>
<dbReference type="Gene3D" id="2.170.150.80">
    <property type="entry name" value="NAC domain"/>
    <property type="match status" value="1"/>
</dbReference>
<keyword evidence="1" id="KW-0805">Transcription regulation</keyword>
<feature type="region of interest" description="Disordered" evidence="5">
    <location>
        <begin position="162"/>
        <end position="192"/>
    </location>
</feature>
<evidence type="ECO:0000256" key="2">
    <source>
        <dbReference type="ARBA" id="ARBA00023125"/>
    </source>
</evidence>
<dbReference type="Pfam" id="PF02365">
    <property type="entry name" value="NAM"/>
    <property type="match status" value="1"/>
</dbReference>
<dbReference type="GeneID" id="104708187"/>
<evidence type="ECO:0000256" key="5">
    <source>
        <dbReference type="SAM" id="MobiDB-lite"/>
    </source>
</evidence>
<sequence>MGKTKLAPGFRFHPTDVELVRYYLKRKILGKKLIVDAIAEVDIYKFEPPDLPDMSYIKGGDLKWHFFCPREKKYASGVRANRATDCGYWKTTGKERPVLCNSEVVGKIKTLVYHFGKSPRGERTDWVMHEYRLEDKALAQMNVPQDTYVVCVLFKKDGPGPRNGAQYGAPFREEDWSDEEERTDVPTTSNPTIFHEPSKDTSLAVTVADDPNKDCFGGMISESCVSDFLPTTTNTTSKLPDPSDAANTPMSVTPLAETLQTPNNNNDDLYAMLDLFDDDEEFLGFPSEAIHNPGVSAPVSLEDIFNGLPDLDNMHNNMPRASSYDLIENSELYLELQDLTAPLLPPPLTAPLNPQTAPLNPQTAPLLPPPLTSPLNPQTGNVNDSRSPYLYNQGHFDFSGANDDDPSGFSANMGHGPDSGKR</sequence>
<dbReference type="PANTHER" id="PTHR31744:SF210">
    <property type="entry name" value="NAC DOMAIN-CONTAINING PROTEIN 86-LIKE"/>
    <property type="match status" value="1"/>
</dbReference>
<keyword evidence="2" id="KW-0238">DNA-binding</keyword>
<evidence type="ECO:0000256" key="4">
    <source>
        <dbReference type="ARBA" id="ARBA00023242"/>
    </source>
</evidence>
<feature type="region of interest" description="Disordered" evidence="5">
    <location>
        <begin position="345"/>
        <end position="422"/>
    </location>
</feature>
<dbReference type="PROSITE" id="PS51005">
    <property type="entry name" value="NAC"/>
    <property type="match status" value="1"/>
</dbReference>
<dbReference type="InterPro" id="IPR003441">
    <property type="entry name" value="NAC-dom"/>
</dbReference>
<dbReference type="RefSeq" id="XP_010423012.1">
    <property type="nucleotide sequence ID" value="XM_010424710.2"/>
</dbReference>
<protein>
    <submittedName>
        <fullName evidence="8 9">NAC domain-containing protein 82</fullName>
    </submittedName>
</protein>
<evidence type="ECO:0000256" key="3">
    <source>
        <dbReference type="ARBA" id="ARBA00023163"/>
    </source>
</evidence>
<dbReference type="InterPro" id="IPR036093">
    <property type="entry name" value="NAC_dom_sf"/>
</dbReference>
<feature type="domain" description="NAC" evidence="6">
    <location>
        <begin position="6"/>
        <end position="156"/>
    </location>
</feature>
<name>A0ABM0T9S7_CAMSA</name>
<keyword evidence="3" id="KW-0804">Transcription</keyword>
<evidence type="ECO:0000256" key="1">
    <source>
        <dbReference type="ARBA" id="ARBA00023015"/>
    </source>
</evidence>
<keyword evidence="7" id="KW-1185">Reference proteome</keyword>
<gene>
    <name evidence="8 9" type="primary">LOC104708187</name>
</gene>
<evidence type="ECO:0000259" key="6">
    <source>
        <dbReference type="PROSITE" id="PS51005"/>
    </source>
</evidence>
<reference evidence="8 9" key="3">
    <citation type="submission" date="2025-05" db="UniProtKB">
        <authorList>
            <consortium name="RefSeq"/>
        </authorList>
    </citation>
    <scope>IDENTIFICATION</scope>
    <source>
        <tissue evidence="8 9">Leaf</tissue>
    </source>
</reference>
<dbReference type="Proteomes" id="UP000694864">
    <property type="component" value="Chromosome 8"/>
</dbReference>
<dbReference type="PANTHER" id="PTHR31744">
    <property type="entry name" value="PROTEIN CUP-SHAPED COTYLEDON 2-RELATED"/>
    <property type="match status" value="1"/>
</dbReference>
<proteinExistence type="predicted"/>
<feature type="compositionally biased region" description="Low complexity" evidence="5">
    <location>
        <begin position="350"/>
        <end position="365"/>
    </location>
</feature>
<accession>A0ABM0T9S7</accession>
<reference evidence="7" key="2">
    <citation type="journal article" date="2014" name="Nat. Commun.">
        <title>The emerging biofuel crop Camelina sativa retains a highly undifferentiated hexaploid genome structure.</title>
        <authorList>
            <person name="Kagale S."/>
            <person name="Koh C."/>
            <person name="Nixon J."/>
            <person name="Bollina V."/>
            <person name="Clarke W.E."/>
            <person name="Tuteja R."/>
            <person name="Spillane C."/>
            <person name="Robinson S.J."/>
            <person name="Links M.G."/>
            <person name="Clarke C."/>
            <person name="Higgins E.E."/>
            <person name="Huebert T."/>
            <person name="Sharpe A.G."/>
            <person name="Parkin I.A."/>
        </authorList>
    </citation>
    <scope>NUCLEOTIDE SEQUENCE [LARGE SCALE GENOMIC DNA]</scope>
    <source>
        <strain evidence="7">r\DH55</strain>
    </source>
</reference>
<dbReference type="RefSeq" id="XP_010423013.1">
    <property type="nucleotide sequence ID" value="XM_010424711.2"/>
</dbReference>
<evidence type="ECO:0000313" key="7">
    <source>
        <dbReference type="Proteomes" id="UP000694864"/>
    </source>
</evidence>
<organism evidence="7 9">
    <name type="scientific">Camelina sativa</name>
    <name type="common">False flax</name>
    <name type="synonym">Myagrum sativum</name>
    <dbReference type="NCBI Taxonomy" id="90675"/>
    <lineage>
        <taxon>Eukaryota</taxon>
        <taxon>Viridiplantae</taxon>
        <taxon>Streptophyta</taxon>
        <taxon>Embryophyta</taxon>
        <taxon>Tracheophyta</taxon>
        <taxon>Spermatophyta</taxon>
        <taxon>Magnoliopsida</taxon>
        <taxon>eudicotyledons</taxon>
        <taxon>Gunneridae</taxon>
        <taxon>Pentapetalae</taxon>
        <taxon>rosids</taxon>
        <taxon>malvids</taxon>
        <taxon>Brassicales</taxon>
        <taxon>Brassicaceae</taxon>
        <taxon>Camelineae</taxon>
        <taxon>Camelina</taxon>
    </lineage>
</organism>
<evidence type="ECO:0000313" key="9">
    <source>
        <dbReference type="RefSeq" id="XP_010423013.1"/>
    </source>
</evidence>
<keyword evidence="4" id="KW-0539">Nucleus</keyword>